<dbReference type="EMBL" id="CP102845">
    <property type="protein sequence ID" value="UVF17991.1"/>
    <property type="molecule type" value="Genomic_DNA"/>
</dbReference>
<dbReference type="InterPro" id="IPR029062">
    <property type="entry name" value="Class_I_gatase-like"/>
</dbReference>
<evidence type="ECO:0000259" key="1">
    <source>
        <dbReference type="Pfam" id="PF01965"/>
    </source>
</evidence>
<name>A0ABY5RNQ1_9HYPH</name>
<dbReference type="SUPFAM" id="SSF52317">
    <property type="entry name" value="Class I glutamine amidotransferase-like"/>
    <property type="match status" value="1"/>
</dbReference>
<dbReference type="Proteomes" id="UP001017257">
    <property type="component" value="Chromosome"/>
</dbReference>
<organism evidence="2 3">
    <name type="scientific">Microvirga terrae</name>
    <dbReference type="NCBI Taxonomy" id="2740529"/>
    <lineage>
        <taxon>Bacteria</taxon>
        <taxon>Pseudomonadati</taxon>
        <taxon>Pseudomonadota</taxon>
        <taxon>Alphaproteobacteria</taxon>
        <taxon>Hyphomicrobiales</taxon>
        <taxon>Methylobacteriaceae</taxon>
        <taxon>Microvirga</taxon>
    </lineage>
</organism>
<keyword evidence="3" id="KW-1185">Reference proteome</keyword>
<reference evidence="2" key="1">
    <citation type="submission" date="2022-08" db="EMBL/GenBank/DDBJ databases">
        <title>Microvirga terrae sp. nov., isolated from soil.</title>
        <authorList>
            <person name="Kim K.H."/>
            <person name="Seo Y.L."/>
            <person name="Kim J.M."/>
            <person name="Lee J.K."/>
            <person name="Han D.M."/>
            <person name="Jeon C.O."/>
        </authorList>
    </citation>
    <scope>NUCLEOTIDE SEQUENCE</scope>
    <source>
        <strain evidence="2">R24</strain>
    </source>
</reference>
<evidence type="ECO:0000313" key="2">
    <source>
        <dbReference type="EMBL" id="UVF17991.1"/>
    </source>
</evidence>
<evidence type="ECO:0000313" key="3">
    <source>
        <dbReference type="Proteomes" id="UP001017257"/>
    </source>
</evidence>
<dbReference type="InterPro" id="IPR002818">
    <property type="entry name" value="DJ-1/PfpI"/>
</dbReference>
<protein>
    <submittedName>
        <fullName evidence="2">DJ-1/PfpI family protein</fullName>
    </submittedName>
</protein>
<dbReference type="InterPro" id="IPR052158">
    <property type="entry name" value="INH-QAR"/>
</dbReference>
<dbReference type="Pfam" id="PF01965">
    <property type="entry name" value="DJ-1_PfpI"/>
    <property type="match status" value="1"/>
</dbReference>
<dbReference type="RefSeq" id="WP_173949131.1">
    <property type="nucleotide sequence ID" value="NZ_CP102845.1"/>
</dbReference>
<sequence>MKKRLVLWSCLGVAALLATIGTVWMLSLPPALQVDGMPSVPKEEADATLAALKPPKRQRPLIAIIGINDATETTDYLMPYGILRRADVADVVALATKPGPVTLYPAFKIMPDMTVAEFDKRHMDGADFVIVPAMSRDDDPVVLEWIRGQAAKGAIIVGVCAGAKIVGAAGLLDGRQATTHWYFIEELRKKNPAMRYVADRRIVVDRGVMTTTGITASMPMALTLIEAIAGRPRAEAVAQDLGLPHWDARHESEAFAVTRPFALTVVGNSLAFWNREQLGIDLRPGADEVSLALVADAWSRTYRSRAVAFARSEDPLETRSHIRIIPDKVATNWSADHLLPAIGSQRPAEALDRALQAIAARYGPSTADLVAMQLEYRR</sequence>
<accession>A0ABY5RNQ1</accession>
<proteinExistence type="predicted"/>
<dbReference type="PANTHER" id="PTHR43130:SF2">
    <property type="entry name" value="DJ-1_PFPI DOMAIN-CONTAINING PROTEIN"/>
    <property type="match status" value="1"/>
</dbReference>
<feature type="domain" description="DJ-1/PfpI" evidence="1">
    <location>
        <begin position="65"/>
        <end position="226"/>
    </location>
</feature>
<gene>
    <name evidence="2" type="ORF">HPT29_015865</name>
</gene>
<dbReference type="Gene3D" id="3.40.50.880">
    <property type="match status" value="1"/>
</dbReference>
<dbReference type="PANTHER" id="PTHR43130">
    <property type="entry name" value="ARAC-FAMILY TRANSCRIPTIONAL REGULATOR"/>
    <property type="match status" value="1"/>
</dbReference>